<accession>A0ABU2S1T2</accession>
<keyword evidence="3" id="KW-1185">Reference proteome</keyword>
<evidence type="ECO:0000313" key="3">
    <source>
        <dbReference type="Proteomes" id="UP001183615"/>
    </source>
</evidence>
<organism evidence="2 3">
    <name type="scientific">Streptomyces johnsoniae</name>
    <dbReference type="NCBI Taxonomy" id="3075532"/>
    <lineage>
        <taxon>Bacteria</taxon>
        <taxon>Bacillati</taxon>
        <taxon>Actinomycetota</taxon>
        <taxon>Actinomycetes</taxon>
        <taxon>Kitasatosporales</taxon>
        <taxon>Streptomycetaceae</taxon>
        <taxon>Streptomyces</taxon>
    </lineage>
</organism>
<gene>
    <name evidence="2" type="ORF">RM779_10155</name>
</gene>
<evidence type="ECO:0000256" key="1">
    <source>
        <dbReference type="SAM" id="MobiDB-lite"/>
    </source>
</evidence>
<reference evidence="3" key="1">
    <citation type="submission" date="2023-07" db="EMBL/GenBank/DDBJ databases">
        <title>30 novel species of actinomycetes from the DSMZ collection.</title>
        <authorList>
            <person name="Nouioui I."/>
        </authorList>
    </citation>
    <scope>NUCLEOTIDE SEQUENCE [LARGE SCALE GENOMIC DNA]</scope>
    <source>
        <strain evidence="3">DSM 41886</strain>
    </source>
</reference>
<dbReference type="EMBL" id="JAVREV010000004">
    <property type="protein sequence ID" value="MDT0442956.1"/>
    <property type="molecule type" value="Genomic_DNA"/>
</dbReference>
<name>A0ABU2S1T2_9ACTN</name>
<dbReference type="InterPro" id="IPR019658">
    <property type="entry name" value="DUF2515"/>
</dbReference>
<evidence type="ECO:0000313" key="2">
    <source>
        <dbReference type="EMBL" id="MDT0442956.1"/>
    </source>
</evidence>
<protein>
    <submittedName>
        <fullName evidence="2">Uncharacterized protein</fullName>
    </submittedName>
</protein>
<comment type="caution">
    <text evidence="2">The sequence shown here is derived from an EMBL/GenBank/DDBJ whole genome shotgun (WGS) entry which is preliminary data.</text>
</comment>
<sequence length="586" mass="64123">MPPEPPNLHFTRDDVEAAAPGGKRPWTRQTEFDTEVDADAIADAAAAYGRAAAEALGAQDLAVRATEISARGGGLDGTALVDGEARIDETRGGLQDGGADVDAVVGHLVHAMNLALATKDDVRGLIHNPGGLDTKYGNHLGAAAEEWNGWARAFNDALAEYRGRVWFTEQPPPLIVSHNGEMVQASLTSNGYALPDDLAGRIREKHLRLAAGDAATTWDDIEAEIERYRRLMAERADELKRLGHDVSAGPLGLFSTAEMDRWANEQAFLELCRQLGIDPAAWDTTRGLSFNDDRITRVYEYYADLFLRNPELQWAGMAKLAGGLVYAGMQDLHVLRGLSGDERLSWIASAMPGMPPGLAMALATAGEAELDHYEDTFVAMQKEIFVDMGWQHAAYDRGGIEEMRRLAAGGELSPQLLTAWEDIASGDPQRIEQGNAALLRREQETILQDDYAAMQERDLGRAVTYMLGVTSESPVPGGRPFREVVNDVQVDLPDQIRMPVPALPGAGPVEVDIPDALTFDSPLPTGNIANFDSRWQWISQNMLPSYQALLDQDMERLRGEVGRPLNERAQDFRLVPLPYDPHDGVN</sequence>
<dbReference type="RefSeq" id="WP_311617327.1">
    <property type="nucleotide sequence ID" value="NZ_JAVREV010000004.1"/>
</dbReference>
<feature type="region of interest" description="Disordered" evidence="1">
    <location>
        <begin position="1"/>
        <end position="27"/>
    </location>
</feature>
<dbReference type="Pfam" id="PF10720">
    <property type="entry name" value="DUF2515"/>
    <property type="match status" value="1"/>
</dbReference>
<dbReference type="Proteomes" id="UP001183615">
    <property type="component" value="Unassembled WGS sequence"/>
</dbReference>
<proteinExistence type="predicted"/>